<accession>A0A2W5S6L8</accession>
<protein>
    <submittedName>
        <fullName evidence="2">Uncharacterized protein</fullName>
    </submittedName>
</protein>
<dbReference type="EMBL" id="QFQS01000015">
    <property type="protein sequence ID" value="PZQ94655.1"/>
    <property type="molecule type" value="Genomic_DNA"/>
</dbReference>
<feature type="compositionally biased region" description="Basic residues" evidence="1">
    <location>
        <begin position="153"/>
        <end position="167"/>
    </location>
</feature>
<sequence length="167" mass="19175">MVLNRSRETWTFNTLEEAFLATKKALRRSAYTWRTAIGTAFDKGAPFAPAVIAFVIKTDLGDAVSLRELEALNDEIVERSASRINKGRFRCGAWPGSGQHRVHRGSLRRLVRTKNERTWAAADDDQMIDHGLDRNACGRRRDLPSSWDGIPRSRSRNWKAQRHTQWR</sequence>
<evidence type="ECO:0000313" key="3">
    <source>
        <dbReference type="Proteomes" id="UP000248975"/>
    </source>
</evidence>
<dbReference type="AlphaFoldDB" id="A0A2W5S6L8"/>
<evidence type="ECO:0000313" key="2">
    <source>
        <dbReference type="EMBL" id="PZQ94655.1"/>
    </source>
</evidence>
<proteinExistence type="predicted"/>
<dbReference type="Proteomes" id="UP000248975">
    <property type="component" value="Unassembled WGS sequence"/>
</dbReference>
<organism evidence="2 3">
    <name type="scientific">Cereibacter sphaeroides</name>
    <name type="common">Rhodobacter sphaeroides</name>
    <dbReference type="NCBI Taxonomy" id="1063"/>
    <lineage>
        <taxon>Bacteria</taxon>
        <taxon>Pseudomonadati</taxon>
        <taxon>Pseudomonadota</taxon>
        <taxon>Alphaproteobacteria</taxon>
        <taxon>Rhodobacterales</taxon>
        <taxon>Paracoccaceae</taxon>
        <taxon>Cereibacter</taxon>
    </lineage>
</organism>
<reference evidence="2 3" key="1">
    <citation type="submission" date="2017-08" db="EMBL/GenBank/DDBJ databases">
        <title>Infants hospitalized years apart are colonized by the same room-sourced microbial strains.</title>
        <authorList>
            <person name="Brooks B."/>
            <person name="Olm M.R."/>
            <person name="Firek B.A."/>
            <person name="Baker R."/>
            <person name="Thomas B.C."/>
            <person name="Morowitz M.J."/>
            <person name="Banfield J.F."/>
        </authorList>
    </citation>
    <scope>NUCLEOTIDE SEQUENCE [LARGE SCALE GENOMIC DNA]</scope>
    <source>
        <strain evidence="2">S2_003_000_R2_11</strain>
    </source>
</reference>
<comment type="caution">
    <text evidence="2">The sequence shown here is derived from an EMBL/GenBank/DDBJ whole genome shotgun (WGS) entry which is preliminary data.</text>
</comment>
<name>A0A2W5S6L8_CERSP</name>
<feature type="region of interest" description="Disordered" evidence="1">
    <location>
        <begin position="143"/>
        <end position="167"/>
    </location>
</feature>
<gene>
    <name evidence="2" type="ORF">DI533_21630</name>
</gene>
<evidence type="ECO:0000256" key="1">
    <source>
        <dbReference type="SAM" id="MobiDB-lite"/>
    </source>
</evidence>